<keyword evidence="5 7" id="KW-0472">Membrane</keyword>
<feature type="transmembrane region" description="Helical" evidence="7">
    <location>
        <begin position="98"/>
        <end position="123"/>
    </location>
</feature>
<dbReference type="AlphaFoldDB" id="A0A927M2Z6"/>
<reference evidence="9" key="1">
    <citation type="submission" date="2020-10" db="EMBL/GenBank/DDBJ databases">
        <title>Sequencing the genomes of 1000 actinobacteria strains.</title>
        <authorList>
            <person name="Klenk H.-P."/>
        </authorList>
    </citation>
    <scope>NUCLEOTIDE SEQUENCE</scope>
    <source>
        <strain evidence="9">DSM 46832</strain>
    </source>
</reference>
<feature type="transmembrane region" description="Helical" evidence="7">
    <location>
        <begin position="12"/>
        <end position="35"/>
    </location>
</feature>
<feature type="transmembrane region" description="Helical" evidence="7">
    <location>
        <begin position="73"/>
        <end position="92"/>
    </location>
</feature>
<feature type="transmembrane region" description="Helical" evidence="7">
    <location>
        <begin position="167"/>
        <end position="187"/>
    </location>
</feature>
<dbReference type="Proteomes" id="UP000649753">
    <property type="component" value="Unassembled WGS sequence"/>
</dbReference>
<comment type="caution">
    <text evidence="9">The sequence shown here is derived from an EMBL/GenBank/DDBJ whole genome shotgun (WGS) entry which is preliminary data.</text>
</comment>
<dbReference type="InterPro" id="IPR036259">
    <property type="entry name" value="MFS_trans_sf"/>
</dbReference>
<dbReference type="InterPro" id="IPR020846">
    <property type="entry name" value="MFS_dom"/>
</dbReference>
<evidence type="ECO:0000259" key="8">
    <source>
        <dbReference type="PROSITE" id="PS50850"/>
    </source>
</evidence>
<evidence type="ECO:0000256" key="1">
    <source>
        <dbReference type="ARBA" id="ARBA00004651"/>
    </source>
</evidence>
<feature type="transmembrane region" description="Helical" evidence="7">
    <location>
        <begin position="144"/>
        <end position="161"/>
    </location>
</feature>
<evidence type="ECO:0000256" key="7">
    <source>
        <dbReference type="SAM" id="Phobius"/>
    </source>
</evidence>
<dbReference type="GO" id="GO:0022857">
    <property type="term" value="F:transmembrane transporter activity"/>
    <property type="evidence" value="ECO:0007669"/>
    <property type="project" value="InterPro"/>
</dbReference>
<feature type="transmembrane region" description="Helical" evidence="7">
    <location>
        <begin position="366"/>
        <end position="386"/>
    </location>
</feature>
<keyword evidence="4 7" id="KW-1133">Transmembrane helix</keyword>
<dbReference type="EMBL" id="JADBEB010000001">
    <property type="protein sequence ID" value="MBE1487117.1"/>
    <property type="molecule type" value="Genomic_DNA"/>
</dbReference>
<organism evidence="9 10">
    <name type="scientific">Plantactinospora soyae</name>
    <dbReference type="NCBI Taxonomy" id="1544732"/>
    <lineage>
        <taxon>Bacteria</taxon>
        <taxon>Bacillati</taxon>
        <taxon>Actinomycetota</taxon>
        <taxon>Actinomycetes</taxon>
        <taxon>Micromonosporales</taxon>
        <taxon>Micromonosporaceae</taxon>
        <taxon>Plantactinospora</taxon>
    </lineage>
</organism>
<keyword evidence="10" id="KW-1185">Reference proteome</keyword>
<keyword evidence="3 7" id="KW-0812">Transmembrane</keyword>
<feature type="transmembrane region" description="Helical" evidence="7">
    <location>
        <begin position="218"/>
        <end position="239"/>
    </location>
</feature>
<feature type="transmembrane region" description="Helical" evidence="7">
    <location>
        <begin position="279"/>
        <end position="298"/>
    </location>
</feature>
<evidence type="ECO:0000313" key="9">
    <source>
        <dbReference type="EMBL" id="MBE1487117.1"/>
    </source>
</evidence>
<dbReference type="GO" id="GO:0005886">
    <property type="term" value="C:plasma membrane"/>
    <property type="evidence" value="ECO:0007669"/>
    <property type="project" value="UniProtKB-SubCell"/>
</dbReference>
<evidence type="ECO:0000256" key="5">
    <source>
        <dbReference type="ARBA" id="ARBA00023136"/>
    </source>
</evidence>
<evidence type="ECO:0000256" key="4">
    <source>
        <dbReference type="ARBA" id="ARBA00022989"/>
    </source>
</evidence>
<feature type="domain" description="Major facilitator superfamily (MFS) profile" evidence="8">
    <location>
        <begin position="9"/>
        <end position="392"/>
    </location>
</feature>
<feature type="transmembrane region" description="Helical" evidence="7">
    <location>
        <begin position="47"/>
        <end position="66"/>
    </location>
</feature>
<keyword evidence="2" id="KW-1003">Cell membrane</keyword>
<feature type="transmembrane region" description="Helical" evidence="7">
    <location>
        <begin position="251"/>
        <end position="272"/>
    </location>
</feature>
<evidence type="ECO:0000256" key="6">
    <source>
        <dbReference type="SAM" id="MobiDB-lite"/>
    </source>
</evidence>
<evidence type="ECO:0000256" key="3">
    <source>
        <dbReference type="ARBA" id="ARBA00022692"/>
    </source>
</evidence>
<dbReference type="Gene3D" id="1.20.1250.20">
    <property type="entry name" value="MFS general substrate transporter like domains"/>
    <property type="match status" value="1"/>
</dbReference>
<protein>
    <submittedName>
        <fullName evidence="9">MFS family permease</fullName>
    </submittedName>
</protein>
<dbReference type="CDD" id="cd06173">
    <property type="entry name" value="MFS_MefA_like"/>
    <property type="match status" value="1"/>
</dbReference>
<dbReference type="PANTHER" id="PTHR23513">
    <property type="entry name" value="INTEGRAL MEMBRANE EFFLUX PROTEIN-RELATED"/>
    <property type="match status" value="1"/>
</dbReference>
<comment type="subcellular location">
    <subcellularLocation>
        <location evidence="1">Cell membrane</location>
        <topology evidence="1">Multi-pass membrane protein</topology>
    </subcellularLocation>
</comment>
<proteinExistence type="predicted"/>
<evidence type="ECO:0000256" key="2">
    <source>
        <dbReference type="ARBA" id="ARBA00022475"/>
    </source>
</evidence>
<accession>A0A927M2Z6</accession>
<dbReference type="Pfam" id="PF07690">
    <property type="entry name" value="MFS_1"/>
    <property type="match status" value="1"/>
</dbReference>
<sequence length="484" mass="50068">MRTVLRRPDFRRLFAGLVFSMTAESIMLLALAVWVKDLTDSDAMAGATIFAMVAPMALAPIVGWMVDRFRRRPFFIVTNLATAVVLTPLFLVRDRNDVWIIYVVGGLYGLSYVALGATLNGLIKEIVPEDLMAQANGVLQTVKQGLRLVGPLAGAALYTGAGGWTLPTVGVFGFVAAACAVSVLRIAERSPEPAHLRWITEVGAGLRHMVGEPALRRAVVGAALAVLVMGFSESLIFAYVDQGLGREPGFVGVLVTMQGIGGVLGGLLSPVVVRRFGEVAALAVGVAVFAPGALLLAYPTIWLALVALVPLGFGLPIAFVGLHTLIQRRTPAPVLGRVAAASEALISGPQAISIGTGALLVGVLDYRLLFVVIAVVMTMAAGYLWAGRGLSAPGRVGPVDPDRTPAGPAADVLAPGVGAADVILPDVPPSAVDPGDRATTVDRTDLPSVVDPDDHPSVVEPAGLPTPAGAGTEASPASGSGSRW</sequence>
<gene>
    <name evidence="9" type="ORF">H4W31_002755</name>
</gene>
<dbReference type="InterPro" id="IPR011701">
    <property type="entry name" value="MFS"/>
</dbReference>
<dbReference type="PROSITE" id="PS50850">
    <property type="entry name" value="MFS"/>
    <property type="match status" value="1"/>
</dbReference>
<feature type="region of interest" description="Disordered" evidence="6">
    <location>
        <begin position="426"/>
        <end position="484"/>
    </location>
</feature>
<feature type="transmembrane region" description="Helical" evidence="7">
    <location>
        <begin position="304"/>
        <end position="326"/>
    </location>
</feature>
<feature type="compositionally biased region" description="Polar residues" evidence="6">
    <location>
        <begin position="475"/>
        <end position="484"/>
    </location>
</feature>
<dbReference type="PANTHER" id="PTHR23513:SF6">
    <property type="entry name" value="MAJOR FACILITATOR SUPERFAMILY ASSOCIATED DOMAIN-CONTAINING PROTEIN"/>
    <property type="match status" value="1"/>
</dbReference>
<feature type="compositionally biased region" description="Basic and acidic residues" evidence="6">
    <location>
        <begin position="434"/>
        <end position="445"/>
    </location>
</feature>
<evidence type="ECO:0000313" key="10">
    <source>
        <dbReference type="Proteomes" id="UP000649753"/>
    </source>
</evidence>
<dbReference type="SUPFAM" id="SSF103473">
    <property type="entry name" value="MFS general substrate transporter"/>
    <property type="match status" value="1"/>
</dbReference>
<name>A0A927M2Z6_9ACTN</name>